<evidence type="ECO:0000313" key="2">
    <source>
        <dbReference type="EMBL" id="SEF65193.1"/>
    </source>
</evidence>
<dbReference type="PANTHER" id="PTHR42841">
    <property type="entry name" value="AMINE OXIDASE"/>
    <property type="match status" value="1"/>
</dbReference>
<accession>A0A1H5TQY1</accession>
<dbReference type="AlphaFoldDB" id="A0A1H5TQY1"/>
<organism evidence="2 3">
    <name type="scientific">Halpernia humi</name>
    <dbReference type="NCBI Taxonomy" id="493375"/>
    <lineage>
        <taxon>Bacteria</taxon>
        <taxon>Pseudomonadati</taxon>
        <taxon>Bacteroidota</taxon>
        <taxon>Flavobacteriia</taxon>
        <taxon>Flavobacteriales</taxon>
        <taxon>Weeksellaceae</taxon>
        <taxon>Chryseobacterium group</taxon>
        <taxon>Halpernia</taxon>
    </lineage>
</organism>
<dbReference type="Pfam" id="PF01593">
    <property type="entry name" value="Amino_oxidase"/>
    <property type="match status" value="1"/>
</dbReference>
<dbReference type="InterPro" id="IPR002937">
    <property type="entry name" value="Amino_oxidase"/>
</dbReference>
<dbReference type="RefSeq" id="WP_103912561.1">
    <property type="nucleotide sequence ID" value="NZ_FNUS01000001.1"/>
</dbReference>
<dbReference type="OrthoDB" id="9767561at2"/>
<dbReference type="Proteomes" id="UP000236738">
    <property type="component" value="Unassembled WGS sequence"/>
</dbReference>
<name>A0A1H5TQY1_9FLAO</name>
<evidence type="ECO:0000313" key="3">
    <source>
        <dbReference type="Proteomes" id="UP000236738"/>
    </source>
</evidence>
<feature type="domain" description="Amine oxidase" evidence="1">
    <location>
        <begin position="14"/>
        <end position="408"/>
    </location>
</feature>
<protein>
    <submittedName>
        <fullName evidence="2">Flavin containing amine oxidoreductase</fullName>
    </submittedName>
</protein>
<dbReference type="GO" id="GO:0016491">
    <property type="term" value="F:oxidoreductase activity"/>
    <property type="evidence" value="ECO:0007669"/>
    <property type="project" value="InterPro"/>
</dbReference>
<evidence type="ECO:0000259" key="1">
    <source>
        <dbReference type="Pfam" id="PF01593"/>
    </source>
</evidence>
<dbReference type="EMBL" id="FNUS01000001">
    <property type="protein sequence ID" value="SEF65193.1"/>
    <property type="molecule type" value="Genomic_DNA"/>
</dbReference>
<reference evidence="3" key="1">
    <citation type="submission" date="2016-10" db="EMBL/GenBank/DDBJ databases">
        <authorList>
            <person name="Varghese N."/>
            <person name="Submissions S."/>
        </authorList>
    </citation>
    <scope>NUCLEOTIDE SEQUENCE [LARGE SCALE GENOMIC DNA]</scope>
    <source>
        <strain evidence="3">DSM 21580</strain>
    </source>
</reference>
<keyword evidence="3" id="KW-1185">Reference proteome</keyword>
<sequence length="412" mass="45880">MKKESKICIIGAGISGLIAAQTLEKEGFSPTILEATNSVGGRVKTDIVEGYQLDHGFQVLLTSYPAAKKFLDYKALELQKFLPGATIFNEGKAQTIGDPLRDFSLLFPTIFAGNIPIVDKVKILQLNLKLKSKSLDEIFAEKEISTLEYLRNFGFSQKAISQFFKPFFTGIFLENKLETSSRMFEFVYKMFGEGNAALPKAGIQAIPDHLFKNLKSTRILFNTKVSSVKDGEITLENGEILESDFTIIATDLGNLLSESNKKSTTWKSCKTLYFETEKRVIEKPLIGLLANENSPINNIFYHKSLATESHSKNELLSVTVIDSKHLNENELIKVVKLDLKKHFNIDVLRLIKMYEIPQALPDLKNLKYSLKPSETRYSSQIFLAGDTLLNGSLNAAMLSGESAANAVLEAAK</sequence>
<gene>
    <name evidence="2" type="ORF">SAMN05421847_0547</name>
</gene>
<dbReference type="Gene3D" id="3.50.50.60">
    <property type="entry name" value="FAD/NAD(P)-binding domain"/>
    <property type="match status" value="1"/>
</dbReference>
<proteinExistence type="predicted"/>
<dbReference type="InterPro" id="IPR036188">
    <property type="entry name" value="FAD/NAD-bd_sf"/>
</dbReference>
<dbReference type="SUPFAM" id="SSF51905">
    <property type="entry name" value="FAD/NAD(P)-binding domain"/>
    <property type="match status" value="1"/>
</dbReference>